<dbReference type="CDD" id="cd07377">
    <property type="entry name" value="WHTH_GntR"/>
    <property type="match status" value="1"/>
</dbReference>
<proteinExistence type="predicted"/>
<keyword evidence="1" id="KW-0805">Transcription regulation</keyword>
<dbReference type="GO" id="GO:0003700">
    <property type="term" value="F:DNA-binding transcription factor activity"/>
    <property type="evidence" value="ECO:0007669"/>
    <property type="project" value="InterPro"/>
</dbReference>
<evidence type="ECO:0000256" key="3">
    <source>
        <dbReference type="ARBA" id="ARBA00023163"/>
    </source>
</evidence>
<dbReference type="SUPFAM" id="SSF64288">
    <property type="entry name" value="Chorismate lyase-like"/>
    <property type="match status" value="1"/>
</dbReference>
<evidence type="ECO:0000256" key="1">
    <source>
        <dbReference type="ARBA" id="ARBA00023015"/>
    </source>
</evidence>
<evidence type="ECO:0000256" key="2">
    <source>
        <dbReference type="ARBA" id="ARBA00023125"/>
    </source>
</evidence>
<keyword evidence="6" id="KW-1185">Reference proteome</keyword>
<evidence type="ECO:0000313" key="6">
    <source>
        <dbReference type="Proteomes" id="UP000680750"/>
    </source>
</evidence>
<dbReference type="Gene3D" id="3.40.1410.10">
    <property type="entry name" value="Chorismate lyase-like"/>
    <property type="match status" value="1"/>
</dbReference>
<dbReference type="Proteomes" id="UP000680750">
    <property type="component" value="Chromosome"/>
</dbReference>
<sequence>MVRPPGSERPLYVRIAMSLKARILAGTYQPGSRLPAEERLTDSFRASRSTIRQAIADLRATGYVTSRQGSGTFVADPLPIDPLSPRSGPVYTGFLDDLDHEAHHVHEIHRTRRVVAADARLAAQLRIPVGSGAVRFRGVRVREGRIYGVAVDTIPAEIAGHIDAAVRKRTPTIVDALEAVGYRGHESLQRVEPVALDDATARLCQRRAGEPALAMTGTGYGVDGTPIDAYTLTVVSGYGIGLHLVRASEPRADDLAR</sequence>
<dbReference type="EMBL" id="AP023354">
    <property type="protein sequence ID" value="BCJ32284.1"/>
    <property type="molecule type" value="Genomic_DNA"/>
</dbReference>
<dbReference type="SMART" id="SM00345">
    <property type="entry name" value="HTH_GNTR"/>
    <property type="match status" value="1"/>
</dbReference>
<reference evidence="5" key="1">
    <citation type="submission" date="2020-08" db="EMBL/GenBank/DDBJ databases">
        <title>Whole genome shotgun sequence of Actinocatenispora sera NBRC 101916.</title>
        <authorList>
            <person name="Komaki H."/>
            <person name="Tamura T."/>
        </authorList>
    </citation>
    <scope>NUCLEOTIDE SEQUENCE</scope>
    <source>
        <strain evidence="5">NBRC 101916</strain>
    </source>
</reference>
<dbReference type="KEGG" id="aser:Asera_63920"/>
<evidence type="ECO:0000313" key="5">
    <source>
        <dbReference type="EMBL" id="BCJ32284.1"/>
    </source>
</evidence>
<dbReference type="InterPro" id="IPR000524">
    <property type="entry name" value="Tscrpt_reg_HTH_GntR"/>
</dbReference>
<dbReference type="InterPro" id="IPR011663">
    <property type="entry name" value="UTRA"/>
</dbReference>
<dbReference type="PROSITE" id="PS50949">
    <property type="entry name" value="HTH_GNTR"/>
    <property type="match status" value="1"/>
</dbReference>
<keyword evidence="3" id="KW-0804">Transcription</keyword>
<dbReference type="InterPro" id="IPR036390">
    <property type="entry name" value="WH_DNA-bd_sf"/>
</dbReference>
<feature type="domain" description="HTH gntR-type" evidence="4">
    <location>
        <begin position="9"/>
        <end position="77"/>
    </location>
</feature>
<keyword evidence="2" id="KW-0238">DNA-binding</keyword>
<evidence type="ECO:0000259" key="4">
    <source>
        <dbReference type="PROSITE" id="PS50949"/>
    </source>
</evidence>
<dbReference type="PANTHER" id="PTHR44846">
    <property type="entry name" value="MANNOSYL-D-GLYCERATE TRANSPORT/METABOLISM SYSTEM REPRESSOR MNGR-RELATED"/>
    <property type="match status" value="1"/>
</dbReference>
<dbReference type="GO" id="GO:0003677">
    <property type="term" value="F:DNA binding"/>
    <property type="evidence" value="ECO:0007669"/>
    <property type="project" value="UniProtKB-KW"/>
</dbReference>
<protein>
    <recommendedName>
        <fullName evidence="4">HTH gntR-type domain-containing protein</fullName>
    </recommendedName>
</protein>
<accession>A0A810L9P5</accession>
<dbReference type="PANTHER" id="PTHR44846:SF1">
    <property type="entry name" value="MANNOSYL-D-GLYCERATE TRANSPORT_METABOLISM SYSTEM REPRESSOR MNGR-RELATED"/>
    <property type="match status" value="1"/>
</dbReference>
<dbReference type="GO" id="GO:0045892">
    <property type="term" value="P:negative regulation of DNA-templated transcription"/>
    <property type="evidence" value="ECO:0007669"/>
    <property type="project" value="TreeGrafter"/>
</dbReference>
<gene>
    <name evidence="5" type="ORF">Asera_63920</name>
</gene>
<dbReference type="Gene3D" id="1.10.10.10">
    <property type="entry name" value="Winged helix-like DNA-binding domain superfamily/Winged helix DNA-binding domain"/>
    <property type="match status" value="1"/>
</dbReference>
<dbReference type="InterPro" id="IPR036388">
    <property type="entry name" value="WH-like_DNA-bd_sf"/>
</dbReference>
<dbReference type="AlphaFoldDB" id="A0A810L9P5"/>
<dbReference type="InterPro" id="IPR028978">
    <property type="entry name" value="Chorismate_lyase_/UTRA_dom_sf"/>
</dbReference>
<dbReference type="PRINTS" id="PR00035">
    <property type="entry name" value="HTHGNTR"/>
</dbReference>
<dbReference type="SMART" id="SM00866">
    <property type="entry name" value="UTRA"/>
    <property type="match status" value="1"/>
</dbReference>
<organism evidence="5 6">
    <name type="scientific">Actinocatenispora sera</name>
    <dbReference type="NCBI Taxonomy" id="390989"/>
    <lineage>
        <taxon>Bacteria</taxon>
        <taxon>Bacillati</taxon>
        <taxon>Actinomycetota</taxon>
        <taxon>Actinomycetes</taxon>
        <taxon>Micromonosporales</taxon>
        <taxon>Micromonosporaceae</taxon>
        <taxon>Actinocatenispora</taxon>
    </lineage>
</organism>
<dbReference type="InterPro" id="IPR050679">
    <property type="entry name" value="Bact_HTH_transcr_reg"/>
</dbReference>
<dbReference type="SUPFAM" id="SSF46785">
    <property type="entry name" value="Winged helix' DNA-binding domain"/>
    <property type="match status" value="1"/>
</dbReference>
<name>A0A810L9P5_9ACTN</name>
<dbReference type="Pfam" id="PF07702">
    <property type="entry name" value="UTRA"/>
    <property type="match status" value="1"/>
</dbReference>
<dbReference type="Pfam" id="PF00392">
    <property type="entry name" value="GntR"/>
    <property type="match status" value="1"/>
</dbReference>
<dbReference type="RefSeq" id="WP_030447278.1">
    <property type="nucleotide sequence ID" value="NZ_AP023354.1"/>
</dbReference>